<dbReference type="GO" id="GO:0032955">
    <property type="term" value="P:regulation of division septum assembly"/>
    <property type="evidence" value="ECO:0007669"/>
    <property type="project" value="InterPro"/>
</dbReference>
<dbReference type="Pfam" id="PF03776">
    <property type="entry name" value="MinE"/>
    <property type="match status" value="1"/>
</dbReference>
<dbReference type="NCBIfam" id="TIGR01215">
    <property type="entry name" value="minE"/>
    <property type="match status" value="1"/>
</dbReference>
<comment type="similarity">
    <text evidence="1 6">Belongs to the MinE family.</text>
</comment>
<accession>A0A095TTC5</accession>
<evidence type="ECO:0000313" key="7">
    <source>
        <dbReference type="EMBL" id="KGD65618.1"/>
    </source>
</evidence>
<dbReference type="GO" id="GO:0051301">
    <property type="term" value="P:cell division"/>
    <property type="evidence" value="ECO:0007669"/>
    <property type="project" value="UniProtKB-KW"/>
</dbReference>
<dbReference type="NCBIfam" id="NF001422">
    <property type="entry name" value="PRK00296.1"/>
    <property type="match status" value="1"/>
</dbReference>
<organism evidence="7 8">
    <name type="scientific">Alcanivorax nanhaiticus</name>
    <dbReference type="NCBI Taxonomy" id="1177154"/>
    <lineage>
        <taxon>Bacteria</taxon>
        <taxon>Pseudomonadati</taxon>
        <taxon>Pseudomonadota</taxon>
        <taxon>Gammaproteobacteria</taxon>
        <taxon>Oceanospirillales</taxon>
        <taxon>Alcanivoracaceae</taxon>
        <taxon>Alcanivorax</taxon>
    </lineage>
</organism>
<dbReference type="GO" id="GO:0042802">
    <property type="term" value="F:identical protein binding"/>
    <property type="evidence" value="ECO:0007669"/>
    <property type="project" value="UniProtKB-ARBA"/>
</dbReference>
<dbReference type="PATRIC" id="fig|1177154.3.peg.849"/>
<evidence type="ECO:0000256" key="3">
    <source>
        <dbReference type="ARBA" id="ARBA00022618"/>
    </source>
</evidence>
<comment type="function">
    <text evidence="5 6">Prevents the cell division inhibition by proteins MinC and MinD at internal division sites while permitting inhibition at polar sites. This ensures cell division at the proper site by restricting the formation of a division septum at the midpoint of the long axis of the cell.</text>
</comment>
<dbReference type="Gene3D" id="3.30.1070.10">
    <property type="entry name" value="Cell division topological specificity factor MinE"/>
    <property type="match status" value="1"/>
</dbReference>
<dbReference type="SUPFAM" id="SSF55229">
    <property type="entry name" value="Cell division protein MinE topological specificity domain"/>
    <property type="match status" value="1"/>
</dbReference>
<evidence type="ECO:0000256" key="2">
    <source>
        <dbReference type="ARBA" id="ARBA00020112"/>
    </source>
</evidence>
<dbReference type="Proteomes" id="UP000029444">
    <property type="component" value="Unassembled WGS sequence"/>
</dbReference>
<dbReference type="OrthoDB" id="9802655at2"/>
<name>A0A095TTC5_9GAMM</name>
<proteinExistence type="inferred from homology"/>
<dbReference type="HAMAP" id="MF_00262">
    <property type="entry name" value="MinE"/>
    <property type="match status" value="1"/>
</dbReference>
<dbReference type="InterPro" id="IPR036707">
    <property type="entry name" value="MinE_sf"/>
</dbReference>
<reference evidence="7 8" key="1">
    <citation type="submission" date="2012-09" db="EMBL/GenBank/DDBJ databases">
        <title>Genome Sequence of alkane-degrading Bacterium Alcanivorax sp. 19-m-6.</title>
        <authorList>
            <person name="Lai Q."/>
            <person name="Shao Z."/>
        </authorList>
    </citation>
    <scope>NUCLEOTIDE SEQUENCE [LARGE SCALE GENOMIC DNA]</scope>
    <source>
        <strain evidence="7 8">19-m-6</strain>
    </source>
</reference>
<keyword evidence="8" id="KW-1185">Reference proteome</keyword>
<dbReference type="eggNOG" id="COG0851">
    <property type="taxonomic scope" value="Bacteria"/>
</dbReference>
<keyword evidence="4 6" id="KW-0131">Cell cycle</keyword>
<dbReference type="FunFam" id="3.30.1070.10:FF:000001">
    <property type="entry name" value="Cell division topological specificity factor"/>
    <property type="match status" value="1"/>
</dbReference>
<dbReference type="InterPro" id="IPR005527">
    <property type="entry name" value="MinE"/>
</dbReference>
<gene>
    <name evidence="6" type="primary">minE</name>
    <name evidence="7" type="ORF">Y5S_00842</name>
</gene>
<dbReference type="RefSeq" id="WP_035230795.1">
    <property type="nucleotide sequence ID" value="NZ_ARXV01000003.1"/>
</dbReference>
<evidence type="ECO:0000256" key="4">
    <source>
        <dbReference type="ARBA" id="ARBA00023306"/>
    </source>
</evidence>
<keyword evidence="3 6" id="KW-0132">Cell division</keyword>
<evidence type="ECO:0000256" key="6">
    <source>
        <dbReference type="HAMAP-Rule" id="MF_00262"/>
    </source>
</evidence>
<evidence type="ECO:0000256" key="5">
    <source>
        <dbReference type="ARBA" id="ARBA00025265"/>
    </source>
</evidence>
<sequence>MSIFSYLLPKKQSTASVAKERLQIIVARERSTRGGPDYLPQLQEELLQVVRKYVPVDQDAVNIQLDRESGCEILELNITLPEGAQ</sequence>
<comment type="caution">
    <text evidence="7">The sequence shown here is derived from an EMBL/GenBank/DDBJ whole genome shotgun (WGS) entry which is preliminary data.</text>
</comment>
<dbReference type="AlphaFoldDB" id="A0A095TTC5"/>
<evidence type="ECO:0000313" key="8">
    <source>
        <dbReference type="Proteomes" id="UP000029444"/>
    </source>
</evidence>
<dbReference type="STRING" id="1177154.Y5S_00842"/>
<dbReference type="NCBIfam" id="NF010595">
    <property type="entry name" value="PRK13989.1"/>
    <property type="match status" value="1"/>
</dbReference>
<protein>
    <recommendedName>
        <fullName evidence="2 6">Cell division topological specificity factor</fullName>
    </recommendedName>
</protein>
<dbReference type="EMBL" id="ARXV01000003">
    <property type="protein sequence ID" value="KGD65618.1"/>
    <property type="molecule type" value="Genomic_DNA"/>
</dbReference>
<evidence type="ECO:0000256" key="1">
    <source>
        <dbReference type="ARBA" id="ARBA00008168"/>
    </source>
</evidence>